<comment type="caution">
    <text evidence="1">The sequence shown here is derived from an EMBL/GenBank/DDBJ whole genome shotgun (WGS) entry which is preliminary data.</text>
</comment>
<sequence length="137" mass="14646">MSTHANHLAVLATLTEHLITFDLPCPIASTAVHHELTGQSVTIQLSCRALPGLATALLEWADTLTNVAAEAWRTPSGDSVHLTVAGHLANGTPVQVYGGLSHKVQVFGPYLEPGEHHSIPLGLLRQWADLDSFRESA</sequence>
<dbReference type="AlphaFoldDB" id="A0A4R6SN98"/>
<dbReference type="EMBL" id="SNXZ01000001">
    <property type="protein sequence ID" value="TDQ04673.1"/>
    <property type="molecule type" value="Genomic_DNA"/>
</dbReference>
<proteinExistence type="predicted"/>
<protein>
    <submittedName>
        <fullName evidence="1">Uncharacterized protein</fullName>
    </submittedName>
</protein>
<dbReference type="RefSeq" id="WP_133847545.1">
    <property type="nucleotide sequence ID" value="NZ_SNXZ01000001.1"/>
</dbReference>
<organism evidence="1 2">
    <name type="scientific">Labedaea rhizosphaerae</name>
    <dbReference type="NCBI Taxonomy" id="598644"/>
    <lineage>
        <taxon>Bacteria</taxon>
        <taxon>Bacillati</taxon>
        <taxon>Actinomycetota</taxon>
        <taxon>Actinomycetes</taxon>
        <taxon>Pseudonocardiales</taxon>
        <taxon>Pseudonocardiaceae</taxon>
        <taxon>Labedaea</taxon>
    </lineage>
</organism>
<evidence type="ECO:0000313" key="1">
    <source>
        <dbReference type="EMBL" id="TDQ04673.1"/>
    </source>
</evidence>
<dbReference type="OrthoDB" id="3686984at2"/>
<dbReference type="Proteomes" id="UP000295444">
    <property type="component" value="Unassembled WGS sequence"/>
</dbReference>
<gene>
    <name evidence="1" type="ORF">EV186_101628</name>
</gene>
<keyword evidence="2" id="KW-1185">Reference proteome</keyword>
<accession>A0A4R6SN98</accession>
<name>A0A4R6SN98_LABRH</name>
<reference evidence="1 2" key="1">
    <citation type="submission" date="2019-03" db="EMBL/GenBank/DDBJ databases">
        <title>Genomic Encyclopedia of Type Strains, Phase IV (KMG-IV): sequencing the most valuable type-strain genomes for metagenomic binning, comparative biology and taxonomic classification.</title>
        <authorList>
            <person name="Goeker M."/>
        </authorList>
    </citation>
    <scope>NUCLEOTIDE SEQUENCE [LARGE SCALE GENOMIC DNA]</scope>
    <source>
        <strain evidence="1 2">DSM 45361</strain>
    </source>
</reference>
<evidence type="ECO:0000313" key="2">
    <source>
        <dbReference type="Proteomes" id="UP000295444"/>
    </source>
</evidence>